<evidence type="ECO:0000313" key="3">
    <source>
        <dbReference type="Proteomes" id="UP000460298"/>
    </source>
</evidence>
<evidence type="ECO:0000313" key="2">
    <source>
        <dbReference type="EMBL" id="KAB2929363.1"/>
    </source>
</evidence>
<dbReference type="AlphaFoldDB" id="A0A833GZ59"/>
<dbReference type="EMBL" id="WBUI01000032">
    <property type="protein sequence ID" value="KAB2929363.1"/>
    <property type="molecule type" value="Genomic_DNA"/>
</dbReference>
<feature type="domain" description="Suppressor of fused-like" evidence="1">
    <location>
        <begin position="47"/>
        <end position="202"/>
    </location>
</feature>
<accession>A0A833GZ59</accession>
<proteinExistence type="predicted"/>
<comment type="caution">
    <text evidence="2">The sequence shown here is derived from an EMBL/GenBank/DDBJ whole genome shotgun (WGS) entry which is preliminary data.</text>
</comment>
<reference evidence="2 3" key="1">
    <citation type="submission" date="2019-10" db="EMBL/GenBank/DDBJ databases">
        <title>Extracellular Electron Transfer in a Candidatus Methanoperedens spp. Enrichment Culture.</title>
        <authorList>
            <person name="Berger S."/>
            <person name="Rangel Shaw D."/>
            <person name="Berben T."/>
            <person name="In 'T Zandt M."/>
            <person name="Frank J."/>
            <person name="Reimann J."/>
            <person name="Jetten M.S.M."/>
            <person name="Welte C.U."/>
        </authorList>
    </citation>
    <scope>NUCLEOTIDE SEQUENCE [LARGE SCALE GENOMIC DNA]</scope>
    <source>
        <strain evidence="2">SB12</strain>
    </source>
</reference>
<gene>
    <name evidence="2" type="ORF">F9K24_20020</name>
</gene>
<protein>
    <submittedName>
        <fullName evidence="2">Suppressor of fused domain protein</fullName>
    </submittedName>
</protein>
<evidence type="ECO:0000259" key="1">
    <source>
        <dbReference type="Pfam" id="PF05076"/>
    </source>
</evidence>
<dbReference type="Pfam" id="PF05076">
    <property type="entry name" value="SUFU"/>
    <property type="match status" value="1"/>
</dbReference>
<organism evidence="2 3">
    <name type="scientific">Leptonema illini</name>
    <dbReference type="NCBI Taxonomy" id="183"/>
    <lineage>
        <taxon>Bacteria</taxon>
        <taxon>Pseudomonadati</taxon>
        <taxon>Spirochaetota</taxon>
        <taxon>Spirochaetia</taxon>
        <taxon>Leptospirales</taxon>
        <taxon>Leptospiraceae</taxon>
        <taxon>Leptonema</taxon>
    </lineage>
</organism>
<dbReference type="InterPro" id="IPR020941">
    <property type="entry name" value="SUFU-like_domain"/>
</dbReference>
<name>A0A833GZ59_9LEPT</name>
<sequence length="208" mass="22989">MQPSDEIFKQVSSMSVSSTNKAIARHALSVIGGTPAVHGYFDAEEKSSIDVLGCSGSPCTDASTYATIGLSESSSGFFSNGKEIGVEVVMAAYDRYPLIPNIVSTCAFNRINSQMSIHPGAVHRNVIREYYPESTMAHVLFILPFFWDARLKSTMIENRLVSWLYSMPISNGELEFLDRRGFEALEDELYRADVDILDIGRPGLILPH</sequence>
<dbReference type="Proteomes" id="UP000460298">
    <property type="component" value="Unassembled WGS sequence"/>
</dbReference>